<dbReference type="AlphaFoldDB" id="A0A5J5EFY3"/>
<keyword evidence="2" id="KW-1185">Reference proteome</keyword>
<evidence type="ECO:0000313" key="2">
    <source>
        <dbReference type="Proteomes" id="UP000326924"/>
    </source>
</evidence>
<comment type="caution">
    <text evidence="1">The sequence shown here is derived from an EMBL/GenBank/DDBJ whole genome shotgun (WGS) entry which is preliminary data.</text>
</comment>
<proteinExistence type="predicted"/>
<dbReference type="InParanoid" id="A0A5J5EFY3"/>
<protein>
    <submittedName>
        <fullName evidence="1">Uncharacterized protein</fullName>
    </submittedName>
</protein>
<reference evidence="1 2" key="1">
    <citation type="submission" date="2019-09" db="EMBL/GenBank/DDBJ databases">
        <title>Draft genome of the ectomycorrhizal ascomycete Sphaerosporella brunnea.</title>
        <authorList>
            <consortium name="DOE Joint Genome Institute"/>
            <person name="Benucci G.M."/>
            <person name="Marozzi G."/>
            <person name="Antonielli L."/>
            <person name="Sanchez S."/>
            <person name="Marco P."/>
            <person name="Wang X."/>
            <person name="Falini L.B."/>
            <person name="Barry K."/>
            <person name="Haridas S."/>
            <person name="Lipzen A."/>
            <person name="Labutti K."/>
            <person name="Grigoriev I.V."/>
            <person name="Murat C."/>
            <person name="Martin F."/>
            <person name="Albertini E."/>
            <person name="Donnini D."/>
            <person name="Bonito G."/>
        </authorList>
    </citation>
    <scope>NUCLEOTIDE SEQUENCE [LARGE SCALE GENOMIC DNA]</scope>
    <source>
        <strain evidence="1 2">Sb_GMNB300</strain>
    </source>
</reference>
<dbReference type="Proteomes" id="UP000326924">
    <property type="component" value="Unassembled WGS sequence"/>
</dbReference>
<gene>
    <name evidence="1" type="ORF">FN846DRAFT_894923</name>
</gene>
<evidence type="ECO:0000313" key="1">
    <source>
        <dbReference type="EMBL" id="KAA8894612.1"/>
    </source>
</evidence>
<organism evidence="1 2">
    <name type="scientific">Sphaerosporella brunnea</name>
    <dbReference type="NCBI Taxonomy" id="1250544"/>
    <lineage>
        <taxon>Eukaryota</taxon>
        <taxon>Fungi</taxon>
        <taxon>Dikarya</taxon>
        <taxon>Ascomycota</taxon>
        <taxon>Pezizomycotina</taxon>
        <taxon>Pezizomycetes</taxon>
        <taxon>Pezizales</taxon>
        <taxon>Pyronemataceae</taxon>
        <taxon>Sphaerosporella</taxon>
    </lineage>
</organism>
<name>A0A5J5EFY3_9PEZI</name>
<accession>A0A5J5EFY3</accession>
<sequence length="233" mass="25876">MYEPDRDRLNHFISTLQALCSDEPGADVANGLVCNPISYRAFLHRPLQLRSFTEMHHSMIPAPVYANFRIEFDVSIAVSLHQSFRSPAICMVNQLSSSKSYLPRFLKIAGPGNGELWNARLFGTGRLSRFPERTIGASVPHGSVMMAFRKVTRVSVSVPPPTLADEVFRHGGLVNRSTISASWWRKTVLDSEGCIFWLAECGHATSGIPSQVTFTVVTAHHPIDERQVICPQA</sequence>
<dbReference type="EMBL" id="VXIS01000325">
    <property type="protein sequence ID" value="KAA8894612.1"/>
    <property type="molecule type" value="Genomic_DNA"/>
</dbReference>